<name>A0AAD6FWI1_9EURO</name>
<evidence type="ECO:0000256" key="3">
    <source>
        <dbReference type="ARBA" id="ARBA00022843"/>
    </source>
</evidence>
<dbReference type="InterPro" id="IPR019559">
    <property type="entry name" value="Cullin_neddylation_domain"/>
</dbReference>
<dbReference type="InterPro" id="IPR016157">
    <property type="entry name" value="Cullin_CS"/>
</dbReference>
<keyword evidence="3" id="KW-0832">Ubl conjugation</keyword>
<feature type="domain" description="Cullin family profile" evidence="7">
    <location>
        <begin position="468"/>
        <end position="715"/>
    </location>
</feature>
<evidence type="ECO:0000259" key="7">
    <source>
        <dbReference type="PROSITE" id="PS50069"/>
    </source>
</evidence>
<keyword evidence="9" id="KW-1185">Reference proteome</keyword>
<comment type="similarity">
    <text evidence="1 4 5">Belongs to the cullin family.</text>
</comment>
<evidence type="ECO:0000256" key="6">
    <source>
        <dbReference type="SAM" id="MobiDB-lite"/>
    </source>
</evidence>
<dbReference type="GO" id="GO:0031461">
    <property type="term" value="C:cullin-RING ubiquitin ligase complex"/>
    <property type="evidence" value="ECO:0007669"/>
    <property type="project" value="InterPro"/>
</dbReference>
<dbReference type="InterPro" id="IPR036390">
    <property type="entry name" value="WH_DNA-bd_sf"/>
</dbReference>
<dbReference type="InterPro" id="IPR016159">
    <property type="entry name" value="Cullin_repeat-like_dom_sf"/>
</dbReference>
<dbReference type="SUPFAM" id="SSF74788">
    <property type="entry name" value="Cullin repeat-like"/>
    <property type="match status" value="1"/>
</dbReference>
<dbReference type="Gene3D" id="3.30.230.130">
    <property type="entry name" value="Cullin, Chain C, Domain 2"/>
    <property type="match status" value="1"/>
</dbReference>
<dbReference type="EMBL" id="JAPVEA010000009">
    <property type="protein sequence ID" value="KAJ5432287.1"/>
    <property type="molecule type" value="Genomic_DNA"/>
</dbReference>
<evidence type="ECO:0000256" key="2">
    <source>
        <dbReference type="ARBA" id="ARBA00022499"/>
    </source>
</evidence>
<feature type="compositionally biased region" description="Basic and acidic residues" evidence="6">
    <location>
        <begin position="397"/>
        <end position="415"/>
    </location>
</feature>
<dbReference type="InterPro" id="IPR016158">
    <property type="entry name" value="Cullin_homology"/>
</dbReference>
<dbReference type="InterPro" id="IPR001373">
    <property type="entry name" value="Cullin_N"/>
</dbReference>
<dbReference type="GeneID" id="81605068"/>
<dbReference type="Gene3D" id="1.20.1310.10">
    <property type="entry name" value="Cullin Repeats"/>
    <property type="match status" value="4"/>
</dbReference>
<dbReference type="FunFam" id="3.30.230.130:FF:000011">
    <property type="entry name" value="SCF ubiquitin ligase subunit CulC, putative"/>
    <property type="match status" value="1"/>
</dbReference>
<gene>
    <name evidence="8" type="ORF">N7458_011443</name>
</gene>
<dbReference type="GO" id="GO:0006511">
    <property type="term" value="P:ubiquitin-dependent protein catabolic process"/>
    <property type="evidence" value="ECO:0007669"/>
    <property type="project" value="InterPro"/>
</dbReference>
<dbReference type="InterPro" id="IPR036317">
    <property type="entry name" value="Cullin_homology_sf"/>
</dbReference>
<dbReference type="PANTHER" id="PTHR11932">
    <property type="entry name" value="CULLIN"/>
    <property type="match status" value="1"/>
</dbReference>
<dbReference type="Pfam" id="PF26557">
    <property type="entry name" value="Cullin_AB"/>
    <property type="match status" value="1"/>
</dbReference>
<sequence length="849" mass="97575">MAIPLDPRFRVSKPVHNPHTGNMAAMRARHKIRAPRRSAASAPTEDFDTIWGELSSSLTEIHTKNGSSLSFEELYRNAYRMVLMMRGDDLYERTKSLEENWLRNHVQKQVTDSILPILVRAQNPTSMADVQDQSNERRAAGERFLAVLKDAWSDHLLCMGMITDVLMYMDRIISADRTKPSIFVASMALFRDHVLRAPVRPGSNVTVADVLESTVLFMIQLERAGHIIERPLIRHCIQMLEGLYETIAEEESTKLYLTTFEIAFLNTSRDFYREEGIRLLEVGDAATFCRIASQRIAEEQERCRYTLAAITEPKIAEVLNQELIRENIEEVVRLEGTGVRYMLDQKQLDGLWNVYILNARVDEKKRALTGEVSKRIVELGLEINASSLAQPQAPSAPEKDAGGEKKEKGKEKEKAVNPQTASAIKWVDDILALKRQFDDVWEKSFMSDQNLHKSIEDSFNDFINKNSRSSEYLSLFFDENLKKGIKGKTENEVDALLDNGITLLRYIRDKDLFETYYKKHLARRLLMKRSASMDAERQMISKMKMEVGNQFTQRIEAMFKDMAVSEDLTASYKEHIARHGDLDQKRIDLDVHILTSTMWPLEAMLKARNGEMQMRCIFPREVESIKQSFEKFYLDKHSGRKLSWQAPMGSVDLRATFQRSNGKTSRFELNVSTYMMVILLLFNNIPDGESLTFEEIQERTGIPEYDLIRNLQSLAVAPKTRVLKKEPMSKDVNPTDRFFFNNNFQSPFVKVRIGVVAGGANKVENQDQRKETEKKMSDERGGSIEAAIVRIMKQRKKLGHVGLMNEVLTQLSARFVPDVNMVKKRIESLIDREYLERLEDEPATYGYIA</sequence>
<dbReference type="FunFam" id="1.20.1310.10:FF:000001">
    <property type="entry name" value="Cullin 3"/>
    <property type="match status" value="1"/>
</dbReference>
<evidence type="ECO:0000313" key="9">
    <source>
        <dbReference type="Proteomes" id="UP001213681"/>
    </source>
</evidence>
<dbReference type="FunFam" id="1.20.1310.10:FF:000061">
    <property type="entry name" value="Related to cullulin 3"/>
    <property type="match status" value="1"/>
</dbReference>
<dbReference type="RefSeq" id="XP_056759579.1">
    <property type="nucleotide sequence ID" value="XM_056914825.1"/>
</dbReference>
<dbReference type="AlphaFoldDB" id="A0AAD6FWI1"/>
<feature type="region of interest" description="Disordered" evidence="6">
    <location>
        <begin position="388"/>
        <end position="416"/>
    </location>
</feature>
<reference evidence="8" key="2">
    <citation type="journal article" date="2023" name="IMA Fungus">
        <title>Comparative genomic study of the Penicillium genus elucidates a diverse pangenome and 15 lateral gene transfer events.</title>
        <authorList>
            <person name="Petersen C."/>
            <person name="Sorensen T."/>
            <person name="Nielsen M.R."/>
            <person name="Sondergaard T.E."/>
            <person name="Sorensen J.L."/>
            <person name="Fitzpatrick D.A."/>
            <person name="Frisvad J.C."/>
            <person name="Nielsen K.L."/>
        </authorList>
    </citation>
    <scope>NUCLEOTIDE SEQUENCE</scope>
    <source>
        <strain evidence="8">IBT 16125</strain>
    </source>
</reference>
<dbReference type="FunFam" id="1.20.1310.10:FF:000002">
    <property type="entry name" value="cullin-3 isoform X1"/>
    <property type="match status" value="1"/>
</dbReference>
<dbReference type="PROSITE" id="PS50069">
    <property type="entry name" value="CULLIN_2"/>
    <property type="match status" value="1"/>
</dbReference>
<dbReference type="InterPro" id="IPR045093">
    <property type="entry name" value="Cullin"/>
</dbReference>
<evidence type="ECO:0000256" key="5">
    <source>
        <dbReference type="RuleBase" id="RU003829"/>
    </source>
</evidence>
<dbReference type="InterPro" id="IPR036388">
    <property type="entry name" value="WH-like_DNA-bd_sf"/>
</dbReference>
<dbReference type="InterPro" id="IPR059120">
    <property type="entry name" value="Cullin-like_AB"/>
</dbReference>
<evidence type="ECO:0000256" key="4">
    <source>
        <dbReference type="PROSITE-ProRule" id="PRU00330"/>
    </source>
</evidence>
<reference evidence="8" key="1">
    <citation type="submission" date="2022-12" db="EMBL/GenBank/DDBJ databases">
        <authorList>
            <person name="Petersen C."/>
        </authorList>
    </citation>
    <scope>NUCLEOTIDE SEQUENCE</scope>
    <source>
        <strain evidence="8">IBT 16125</strain>
    </source>
</reference>
<dbReference type="Proteomes" id="UP001213681">
    <property type="component" value="Unassembled WGS sequence"/>
</dbReference>
<dbReference type="GO" id="GO:0031625">
    <property type="term" value="F:ubiquitin protein ligase binding"/>
    <property type="evidence" value="ECO:0007669"/>
    <property type="project" value="InterPro"/>
</dbReference>
<evidence type="ECO:0000256" key="1">
    <source>
        <dbReference type="ARBA" id="ARBA00006019"/>
    </source>
</evidence>
<accession>A0AAD6FWI1</accession>
<dbReference type="PROSITE" id="PS01256">
    <property type="entry name" value="CULLIN_1"/>
    <property type="match status" value="1"/>
</dbReference>
<dbReference type="Gene3D" id="1.10.10.10">
    <property type="entry name" value="Winged helix-like DNA-binding domain superfamily/Winged helix DNA-binding domain"/>
    <property type="match status" value="1"/>
</dbReference>
<dbReference type="FunFam" id="1.20.1310.10:FF:000036">
    <property type="entry name" value="SCF ubiquitin ligase subunit CulC, putative"/>
    <property type="match status" value="1"/>
</dbReference>
<keyword evidence="2" id="KW-1017">Isopeptide bond</keyword>
<organism evidence="8 9">
    <name type="scientific">Penicillium daleae</name>
    <dbReference type="NCBI Taxonomy" id="63821"/>
    <lineage>
        <taxon>Eukaryota</taxon>
        <taxon>Fungi</taxon>
        <taxon>Dikarya</taxon>
        <taxon>Ascomycota</taxon>
        <taxon>Pezizomycotina</taxon>
        <taxon>Eurotiomycetes</taxon>
        <taxon>Eurotiomycetidae</taxon>
        <taxon>Eurotiales</taxon>
        <taxon>Aspergillaceae</taxon>
        <taxon>Penicillium</taxon>
    </lineage>
</organism>
<dbReference type="Pfam" id="PF10557">
    <property type="entry name" value="Cullin_Nedd8"/>
    <property type="match status" value="1"/>
</dbReference>
<protein>
    <recommendedName>
        <fullName evidence="7">Cullin family profile domain-containing protein</fullName>
    </recommendedName>
</protein>
<dbReference type="SUPFAM" id="SSF46785">
    <property type="entry name" value="Winged helix' DNA-binding domain"/>
    <property type="match status" value="1"/>
</dbReference>
<dbReference type="SMART" id="SM00884">
    <property type="entry name" value="Cullin_Nedd8"/>
    <property type="match status" value="1"/>
</dbReference>
<dbReference type="FunFam" id="1.10.10.10:FF:000014">
    <property type="entry name" value="Cullin 1"/>
    <property type="match status" value="1"/>
</dbReference>
<dbReference type="Pfam" id="PF00888">
    <property type="entry name" value="Cullin"/>
    <property type="match status" value="1"/>
</dbReference>
<comment type="caution">
    <text evidence="8">The sequence shown here is derived from an EMBL/GenBank/DDBJ whole genome shotgun (WGS) entry which is preliminary data.</text>
</comment>
<evidence type="ECO:0000313" key="8">
    <source>
        <dbReference type="EMBL" id="KAJ5432287.1"/>
    </source>
</evidence>
<dbReference type="SUPFAM" id="SSF75632">
    <property type="entry name" value="Cullin homology domain"/>
    <property type="match status" value="1"/>
</dbReference>
<proteinExistence type="inferred from homology"/>
<dbReference type="SMART" id="SM00182">
    <property type="entry name" value="CULLIN"/>
    <property type="match status" value="1"/>
</dbReference>